<dbReference type="FunFam" id="3.40.50.2000:FF:000050">
    <property type="entry name" value="UDP-glucuronosyltransferase"/>
    <property type="match status" value="1"/>
</dbReference>
<keyword evidence="5" id="KW-0812">Transmembrane</keyword>
<sequence length="521" mass="59173">MSLKFLFLLTLISLSANYGYCYKILGVFAFPGGSHNILTSKLMKGLLRAGHDVTMVATVPMNDVPEGGKYNEILIEGSMEYFTNFMLSKNLLEMKKDNFLKVMVNMIGAFQRFLTLTFDDPKVQQMIHSGEKFDAVILEQLTNDAHKVFAHIFNCPLIILSSMGPNSWVNDLVGNPSPVSYAAHFTVGDFSKDLSIYNRASNLVAYIGDYLLSNFYFLPKQDAVMRQYFPDAPPIKNLQTNVSLILLNSHTSLYPALPLVPNMVEIGGYFIDPPKELPKDIKDLLDNSPEGVIYFSMGTHLKSADLPSEQKRWILNVLGKLKEKVLWKFEEDLPEKPKNVFIKKWFPQQDILAHPNIKLFITHGGLLSTTETIYHGIPILAIPVVGDQSANADRAVADGYGLKLSYASPDFNEENFEKLLNEMLHNPKYRNNIKHKQKLYHDRPEEPMKTAVYWIEYAIRHKGAPHLRVAGVNLPWYKYYMVDVLVVILLGLLVVYKTGKWIVQKLFSQVKRGVSSEKKTN</sequence>
<dbReference type="PANTHER" id="PTHR48043">
    <property type="entry name" value="EG:EG0003.4 PROTEIN-RELATED"/>
    <property type="match status" value="1"/>
</dbReference>
<dbReference type="AlphaFoldDB" id="A0ABD1EB98"/>
<feature type="signal peptide" evidence="5">
    <location>
        <begin position="1"/>
        <end position="21"/>
    </location>
</feature>
<dbReference type="InterPro" id="IPR002213">
    <property type="entry name" value="UDP_glucos_trans"/>
</dbReference>
<evidence type="ECO:0000256" key="5">
    <source>
        <dbReference type="RuleBase" id="RU362059"/>
    </source>
</evidence>
<feature type="chain" id="PRO_5044530689" description="UDP-glucuronosyltransferase" evidence="5">
    <location>
        <begin position="22"/>
        <end position="521"/>
    </location>
</feature>
<protein>
    <recommendedName>
        <fullName evidence="5">UDP-glucuronosyltransferase</fullName>
        <ecNumber evidence="5">2.4.1.17</ecNumber>
    </recommendedName>
</protein>
<keyword evidence="2 4" id="KW-0328">Glycosyltransferase</keyword>
<comment type="catalytic activity">
    <reaction evidence="5">
        <text>glucuronate acceptor + UDP-alpha-D-glucuronate = acceptor beta-D-glucuronoside + UDP + H(+)</text>
        <dbReference type="Rhea" id="RHEA:21032"/>
        <dbReference type="ChEBI" id="CHEBI:15378"/>
        <dbReference type="ChEBI" id="CHEBI:58052"/>
        <dbReference type="ChEBI" id="CHEBI:58223"/>
        <dbReference type="ChEBI" id="CHEBI:132367"/>
        <dbReference type="ChEBI" id="CHEBI:132368"/>
        <dbReference type="EC" id="2.4.1.17"/>
    </reaction>
</comment>
<name>A0ABD1EB98_HYPHA</name>
<accession>A0ABD1EB98</accession>
<dbReference type="GO" id="GO:0015020">
    <property type="term" value="F:glucuronosyltransferase activity"/>
    <property type="evidence" value="ECO:0007669"/>
    <property type="project" value="UniProtKB-EC"/>
</dbReference>
<dbReference type="Gene3D" id="3.40.50.2000">
    <property type="entry name" value="Glycogen Phosphorylase B"/>
    <property type="match status" value="1"/>
</dbReference>
<dbReference type="GO" id="GO:0016020">
    <property type="term" value="C:membrane"/>
    <property type="evidence" value="ECO:0007669"/>
    <property type="project" value="UniProtKB-SubCell"/>
</dbReference>
<dbReference type="PROSITE" id="PS00375">
    <property type="entry name" value="UDPGT"/>
    <property type="match status" value="1"/>
</dbReference>
<dbReference type="Pfam" id="PF00201">
    <property type="entry name" value="UDPGT"/>
    <property type="match status" value="1"/>
</dbReference>
<evidence type="ECO:0000256" key="3">
    <source>
        <dbReference type="ARBA" id="ARBA00022679"/>
    </source>
</evidence>
<keyword evidence="3 4" id="KW-0808">Transferase</keyword>
<dbReference type="EMBL" id="JBDJPC010000009">
    <property type="protein sequence ID" value="KAL1491840.1"/>
    <property type="molecule type" value="Genomic_DNA"/>
</dbReference>
<dbReference type="SUPFAM" id="SSF53756">
    <property type="entry name" value="UDP-Glycosyltransferase/glycogen phosphorylase"/>
    <property type="match status" value="1"/>
</dbReference>
<comment type="caution">
    <text evidence="6">The sequence shown here is derived from an EMBL/GenBank/DDBJ whole genome shotgun (WGS) entry which is preliminary data.</text>
</comment>
<dbReference type="PANTHER" id="PTHR48043:SF159">
    <property type="entry name" value="EG:EG0003.4 PROTEIN-RELATED"/>
    <property type="match status" value="1"/>
</dbReference>
<dbReference type="InterPro" id="IPR050271">
    <property type="entry name" value="UDP-glycosyltransferase"/>
</dbReference>
<keyword evidence="5" id="KW-1133">Transmembrane helix</keyword>
<evidence type="ECO:0000256" key="2">
    <source>
        <dbReference type="ARBA" id="ARBA00022676"/>
    </source>
</evidence>
<comment type="subcellular location">
    <subcellularLocation>
        <location evidence="5">Membrane</location>
        <topology evidence="5">Single-pass membrane protein</topology>
    </subcellularLocation>
</comment>
<evidence type="ECO:0000313" key="7">
    <source>
        <dbReference type="Proteomes" id="UP001566132"/>
    </source>
</evidence>
<keyword evidence="5" id="KW-0732">Signal</keyword>
<dbReference type="EC" id="2.4.1.17" evidence="5"/>
<proteinExistence type="inferred from homology"/>
<reference evidence="6 7" key="1">
    <citation type="submission" date="2024-05" db="EMBL/GenBank/DDBJ databases">
        <title>Genetic variation in Jamaican populations of the coffee berry borer (Hypothenemus hampei).</title>
        <authorList>
            <person name="Errbii M."/>
            <person name="Myrie A."/>
        </authorList>
    </citation>
    <scope>NUCLEOTIDE SEQUENCE [LARGE SCALE GENOMIC DNA]</scope>
    <source>
        <strain evidence="6">JA-Hopewell-2020-01-JO</strain>
        <tissue evidence="6">Whole body</tissue>
    </source>
</reference>
<evidence type="ECO:0000256" key="4">
    <source>
        <dbReference type="RuleBase" id="RU003718"/>
    </source>
</evidence>
<evidence type="ECO:0000313" key="6">
    <source>
        <dbReference type="EMBL" id="KAL1491840.1"/>
    </source>
</evidence>
<dbReference type="InterPro" id="IPR035595">
    <property type="entry name" value="UDP_glycos_trans_CS"/>
</dbReference>
<dbReference type="CDD" id="cd03784">
    <property type="entry name" value="GT1_Gtf-like"/>
    <property type="match status" value="1"/>
</dbReference>
<gene>
    <name evidence="6" type="ORF">ABEB36_012375</name>
</gene>
<keyword evidence="7" id="KW-1185">Reference proteome</keyword>
<evidence type="ECO:0000256" key="1">
    <source>
        <dbReference type="ARBA" id="ARBA00009995"/>
    </source>
</evidence>
<comment type="similarity">
    <text evidence="1 4">Belongs to the UDP-glycosyltransferase family.</text>
</comment>
<organism evidence="6 7">
    <name type="scientific">Hypothenemus hampei</name>
    <name type="common">Coffee berry borer</name>
    <dbReference type="NCBI Taxonomy" id="57062"/>
    <lineage>
        <taxon>Eukaryota</taxon>
        <taxon>Metazoa</taxon>
        <taxon>Ecdysozoa</taxon>
        <taxon>Arthropoda</taxon>
        <taxon>Hexapoda</taxon>
        <taxon>Insecta</taxon>
        <taxon>Pterygota</taxon>
        <taxon>Neoptera</taxon>
        <taxon>Endopterygota</taxon>
        <taxon>Coleoptera</taxon>
        <taxon>Polyphaga</taxon>
        <taxon>Cucujiformia</taxon>
        <taxon>Curculionidae</taxon>
        <taxon>Scolytinae</taxon>
        <taxon>Hypothenemus</taxon>
    </lineage>
</organism>
<keyword evidence="5" id="KW-0472">Membrane</keyword>
<dbReference type="Proteomes" id="UP001566132">
    <property type="component" value="Unassembled WGS sequence"/>
</dbReference>
<feature type="transmembrane region" description="Helical" evidence="5">
    <location>
        <begin position="476"/>
        <end position="496"/>
    </location>
</feature>